<dbReference type="InterPro" id="IPR050109">
    <property type="entry name" value="HTH-type_TetR-like_transc_reg"/>
</dbReference>
<dbReference type="RefSeq" id="WP_224002265.1">
    <property type="nucleotide sequence ID" value="NZ_CAJZAF010000011.1"/>
</dbReference>
<accession>A0ABM8WXY5</accession>
<dbReference type="Pfam" id="PF00440">
    <property type="entry name" value="TetR_N"/>
    <property type="match status" value="1"/>
</dbReference>
<organism evidence="4 5">
    <name type="scientific">Cupriavidus pinatubonensis</name>
    <dbReference type="NCBI Taxonomy" id="248026"/>
    <lineage>
        <taxon>Bacteria</taxon>
        <taxon>Pseudomonadati</taxon>
        <taxon>Pseudomonadota</taxon>
        <taxon>Betaproteobacteria</taxon>
        <taxon>Burkholderiales</taxon>
        <taxon>Burkholderiaceae</taxon>
        <taxon>Cupriavidus</taxon>
    </lineage>
</organism>
<dbReference type="SUPFAM" id="SSF46689">
    <property type="entry name" value="Homeodomain-like"/>
    <property type="match status" value="1"/>
</dbReference>
<reference evidence="4 5" key="1">
    <citation type="submission" date="2021-08" db="EMBL/GenBank/DDBJ databases">
        <authorList>
            <person name="Peeters C."/>
        </authorList>
    </citation>
    <scope>NUCLEOTIDE SEQUENCE [LARGE SCALE GENOMIC DNA]</scope>
    <source>
        <strain evidence="4 5">LMG 23994</strain>
    </source>
</reference>
<evidence type="ECO:0000259" key="3">
    <source>
        <dbReference type="PROSITE" id="PS50977"/>
    </source>
</evidence>
<proteinExistence type="predicted"/>
<protein>
    <recommendedName>
        <fullName evidence="3">HTH tetR-type domain-containing protein</fullName>
    </recommendedName>
</protein>
<dbReference type="PROSITE" id="PS50977">
    <property type="entry name" value="HTH_TETR_2"/>
    <property type="match status" value="1"/>
</dbReference>
<keyword evidence="1 2" id="KW-0238">DNA-binding</keyword>
<dbReference type="InterPro" id="IPR001647">
    <property type="entry name" value="HTH_TetR"/>
</dbReference>
<evidence type="ECO:0000313" key="5">
    <source>
        <dbReference type="Proteomes" id="UP000701702"/>
    </source>
</evidence>
<dbReference type="Proteomes" id="UP000701702">
    <property type="component" value="Unassembled WGS sequence"/>
</dbReference>
<dbReference type="Gene3D" id="1.10.357.10">
    <property type="entry name" value="Tetracycline Repressor, domain 2"/>
    <property type="match status" value="1"/>
</dbReference>
<evidence type="ECO:0000256" key="2">
    <source>
        <dbReference type="PROSITE-ProRule" id="PRU00335"/>
    </source>
</evidence>
<dbReference type="PANTHER" id="PTHR30055:SF209">
    <property type="entry name" value="POSSIBLE TRANSCRIPTIONAL REGULATORY PROTEIN (PROBABLY TETR-FAMILY)"/>
    <property type="match status" value="1"/>
</dbReference>
<evidence type="ECO:0000256" key="1">
    <source>
        <dbReference type="ARBA" id="ARBA00023125"/>
    </source>
</evidence>
<name>A0ABM8WXY5_9BURK</name>
<gene>
    <name evidence="4" type="ORF">LMG23994_02382</name>
</gene>
<feature type="domain" description="HTH tetR-type" evidence="3">
    <location>
        <begin position="23"/>
        <end position="83"/>
    </location>
</feature>
<keyword evidence="5" id="KW-1185">Reference proteome</keyword>
<dbReference type="PANTHER" id="PTHR30055">
    <property type="entry name" value="HTH-TYPE TRANSCRIPTIONAL REGULATOR RUTR"/>
    <property type="match status" value="1"/>
</dbReference>
<dbReference type="InterPro" id="IPR009057">
    <property type="entry name" value="Homeodomain-like_sf"/>
</dbReference>
<feature type="DNA-binding region" description="H-T-H motif" evidence="2">
    <location>
        <begin position="46"/>
        <end position="65"/>
    </location>
</feature>
<comment type="caution">
    <text evidence="4">The sequence shown here is derived from an EMBL/GenBank/DDBJ whole genome shotgun (WGS) entry which is preliminary data.</text>
</comment>
<evidence type="ECO:0000313" key="4">
    <source>
        <dbReference type="EMBL" id="CAG9172393.1"/>
    </source>
</evidence>
<dbReference type="EMBL" id="CAJZAF010000011">
    <property type="protein sequence ID" value="CAG9172393.1"/>
    <property type="molecule type" value="Genomic_DNA"/>
</dbReference>
<sequence length="215" mass="24519">MKQALTPLEGQEGFAVPRYSRGKRTTERLLEAGRRLLKDRTLDQVPIQDICAHAGVTTGAFYSRFDGKESYFRALQTLLVAQLRDGMAQRVALFDAGEKTLREVVESLARSNRMWAYRNEGVLRASLIERAITGEDPLKRMNRDYVELVVPRLARLHPAGASPELETRIRFAYQAMVGTLIYTLVNRSGTYRLSDRRLEAEMARAFYLYITQELG</sequence>